<protein>
    <recommendedName>
        <fullName evidence="6">Replication factor A C-terminal domain-containing protein</fullName>
    </recommendedName>
</protein>
<accession>A0A165DI79</accession>
<dbReference type="InterPro" id="IPR031657">
    <property type="entry name" value="REPA_OB_2"/>
</dbReference>
<gene>
    <name evidence="4" type="ORF">CALCODRAFT_486801</name>
</gene>
<proteinExistence type="predicted"/>
<evidence type="ECO:0000259" key="2">
    <source>
        <dbReference type="Pfam" id="PF08646"/>
    </source>
</evidence>
<feature type="domain" description="Replication protein A OB" evidence="3">
    <location>
        <begin position="311"/>
        <end position="415"/>
    </location>
</feature>
<dbReference type="EMBL" id="KV424053">
    <property type="protein sequence ID" value="KZT52858.1"/>
    <property type="molecule type" value="Genomic_DNA"/>
</dbReference>
<dbReference type="Pfam" id="PF16900">
    <property type="entry name" value="REPA_OB_2"/>
    <property type="match status" value="1"/>
</dbReference>
<evidence type="ECO:0000313" key="5">
    <source>
        <dbReference type="Proteomes" id="UP000076842"/>
    </source>
</evidence>
<dbReference type="GO" id="GO:0003677">
    <property type="term" value="F:DNA binding"/>
    <property type="evidence" value="ECO:0007669"/>
    <property type="project" value="UniProtKB-KW"/>
</dbReference>
<name>A0A165DI79_9BASI</name>
<sequence length="633" mass="70662">MTTGWPDNWMGAVQVLETSEFKKVDGTSFVPPRLTLLISDGVHCAQVIAGRDLTRRMLEHALPPYSVVEIEGFEQMFVVGRTVKVVIVDKVTFLRQEQGVIGKPQRIVLPFEEGQGALGSNDHLAQGFPGQAPIPYPQGVDYAQNMVQQRTVPSPSHATGKIKGLKYETQMAGRLYGAGKLTLREGPPVRMGIRELGPILGEWYIIARISKMTPIQMVQHGKNMRERVMWTMHDEFAAIDGVAWDGFASKMARLEVGKLYQFSRIGLNRADLRYTRANHLYQVQIMERTTCVAVPDNDIIPAAFFEYRRLNTLEPLPANRLVDVVAIIVRVGEPMLGKTSKVARGGTKYNTPLENVDRVDVYLYDDSLVYVRLCAFGQPYMDQLQMREGQVVTIKGALIDQFRGSTSLKTQPGGTVLTFEPDNAAHVALKAWYDSPESLTHTARLITGTFSADGAPLLTMPHHINLLTIPQIRSRELGLKETPDIVKIRGTICFPDDKPYVYFACPDPACNKMARVAERTADGLLYICSNCDKVYASPSIKYRLNVILTDTTGTKHWITAFNGVTKNLFSLGASDMLAIALQPKNRDQFRESLRLLSSYRYMVTLQISTVTKGPYKGAENWIAVKIDWEGGQV</sequence>
<organism evidence="4 5">
    <name type="scientific">Calocera cornea HHB12733</name>
    <dbReference type="NCBI Taxonomy" id="1353952"/>
    <lineage>
        <taxon>Eukaryota</taxon>
        <taxon>Fungi</taxon>
        <taxon>Dikarya</taxon>
        <taxon>Basidiomycota</taxon>
        <taxon>Agaricomycotina</taxon>
        <taxon>Dacrymycetes</taxon>
        <taxon>Dacrymycetales</taxon>
        <taxon>Dacrymycetaceae</taxon>
        <taxon>Calocera</taxon>
    </lineage>
</organism>
<dbReference type="STRING" id="1353952.A0A165DI79"/>
<feature type="domain" description="Replication factor A C-terminal" evidence="2">
    <location>
        <begin position="487"/>
        <end position="606"/>
    </location>
</feature>
<reference evidence="4 5" key="1">
    <citation type="journal article" date="2016" name="Mol. Biol. Evol.">
        <title>Comparative Genomics of Early-Diverging Mushroom-Forming Fungi Provides Insights into the Origins of Lignocellulose Decay Capabilities.</title>
        <authorList>
            <person name="Nagy L.G."/>
            <person name="Riley R."/>
            <person name="Tritt A."/>
            <person name="Adam C."/>
            <person name="Daum C."/>
            <person name="Floudas D."/>
            <person name="Sun H."/>
            <person name="Yadav J.S."/>
            <person name="Pangilinan J."/>
            <person name="Larsson K.H."/>
            <person name="Matsuura K."/>
            <person name="Barry K."/>
            <person name="Labutti K."/>
            <person name="Kuo R."/>
            <person name="Ohm R.A."/>
            <person name="Bhattacharya S.S."/>
            <person name="Shirouzu T."/>
            <person name="Yoshinaga Y."/>
            <person name="Martin F.M."/>
            <person name="Grigoriev I.V."/>
            <person name="Hibbett D.S."/>
        </authorList>
    </citation>
    <scope>NUCLEOTIDE SEQUENCE [LARGE SCALE GENOMIC DNA]</scope>
    <source>
        <strain evidence="4 5">HHB12733</strain>
    </source>
</reference>
<dbReference type="AlphaFoldDB" id="A0A165DI79"/>
<evidence type="ECO:0008006" key="6">
    <source>
        <dbReference type="Google" id="ProtNLM"/>
    </source>
</evidence>
<evidence type="ECO:0000256" key="1">
    <source>
        <dbReference type="ARBA" id="ARBA00023125"/>
    </source>
</evidence>
<dbReference type="InParanoid" id="A0A165DI79"/>
<evidence type="ECO:0000259" key="3">
    <source>
        <dbReference type="Pfam" id="PF16900"/>
    </source>
</evidence>
<dbReference type="InterPro" id="IPR012340">
    <property type="entry name" value="NA-bd_OB-fold"/>
</dbReference>
<dbReference type="InterPro" id="IPR013955">
    <property type="entry name" value="Rep_factor-A_C"/>
</dbReference>
<keyword evidence="5" id="KW-1185">Reference proteome</keyword>
<dbReference type="Pfam" id="PF08646">
    <property type="entry name" value="Rep_fac-A_C"/>
    <property type="match status" value="1"/>
</dbReference>
<dbReference type="OrthoDB" id="1751331at2759"/>
<keyword evidence="1" id="KW-0238">DNA-binding</keyword>
<dbReference type="Gene3D" id="2.40.50.140">
    <property type="entry name" value="Nucleic acid-binding proteins"/>
    <property type="match status" value="4"/>
</dbReference>
<evidence type="ECO:0000313" key="4">
    <source>
        <dbReference type="EMBL" id="KZT52858.1"/>
    </source>
</evidence>
<dbReference type="Proteomes" id="UP000076842">
    <property type="component" value="Unassembled WGS sequence"/>
</dbReference>
<dbReference type="SUPFAM" id="SSF50249">
    <property type="entry name" value="Nucleic acid-binding proteins"/>
    <property type="match status" value="3"/>
</dbReference>